<protein>
    <submittedName>
        <fullName evidence="1">Lipoprotein, putative</fullName>
    </submittedName>
</protein>
<evidence type="ECO:0000313" key="1">
    <source>
        <dbReference type="EMBL" id="AEB41327.1"/>
    </source>
</evidence>
<dbReference type="EMBL" id="CP002608">
    <property type="protein sequence ID" value="AEB41327.1"/>
    <property type="molecule type" value="Genomic_DNA"/>
</dbReference>
<dbReference type="KEGG" id="cpm:G5S_0320"/>
<proteinExistence type="predicted"/>
<dbReference type="PROSITE" id="PS51257">
    <property type="entry name" value="PROKAR_LIPOPROTEIN"/>
    <property type="match status" value="1"/>
</dbReference>
<dbReference type="Proteomes" id="UP000008305">
    <property type="component" value="Chromosome"/>
</dbReference>
<reference evidence="1 2" key="1">
    <citation type="journal article" date="2011" name="J. Bacteriol.">
        <title>Genome sequence of the obligate intracellular animal pathogen Chlamydia pecorum E58.</title>
        <authorList>
            <person name="Mojica S."/>
            <person name="Huot Creasy H."/>
            <person name="Daugherty S."/>
            <person name="Read T.D."/>
            <person name="Kim T."/>
            <person name="Kaltenboeck B."/>
            <person name="Bavoil P."/>
            <person name="Myers G.S."/>
        </authorList>
    </citation>
    <scope>NUCLEOTIDE SEQUENCE [LARGE SCALE GENOMIC DNA]</scope>
    <source>
        <strain evidence="1 2">E58</strain>
    </source>
</reference>
<dbReference type="AlphaFoldDB" id="A0AA34RCR3"/>
<sequence length="160" mass="18262">MTRFIVCGFLGLLGMLLLACGTLFIMLNFSKFCEPPCDKKRTEAVPPFLKIKKLGIRKEICSAHQKFFHCDIIKSHIELRIARKDVSCKEFLSRISGNIRTQELDRIMLFQGNSGLLDYLDGMLSIHNCCFRIDSLNEPLDPEDRISGGMKTFSLSLLRK</sequence>
<keyword evidence="1" id="KW-0449">Lipoprotein</keyword>
<gene>
    <name evidence="1" type="ordered locus">G5S_0320</name>
</gene>
<dbReference type="Pfam" id="PF06587">
    <property type="entry name" value="DUF1137"/>
    <property type="match status" value="1"/>
</dbReference>
<keyword evidence="2" id="KW-1185">Reference proteome</keyword>
<dbReference type="GeneID" id="99718359"/>
<dbReference type="InterPro" id="IPR010564">
    <property type="entry name" value="DUF1137"/>
</dbReference>
<organism evidence="1 2">
    <name type="scientific">Chlamydia pecorum (strain ATCC VR-628 / DSM 29919 / E58)</name>
    <name type="common">Chlamydophila pecorum</name>
    <dbReference type="NCBI Taxonomy" id="331635"/>
    <lineage>
        <taxon>Bacteria</taxon>
        <taxon>Pseudomonadati</taxon>
        <taxon>Chlamydiota</taxon>
        <taxon>Chlamydiia</taxon>
        <taxon>Chlamydiales</taxon>
        <taxon>Chlamydiaceae</taxon>
        <taxon>Chlamydia/Chlamydophila group</taxon>
        <taxon>Chlamydia</taxon>
    </lineage>
</organism>
<accession>A0AA34RCR3</accession>
<name>A0AA34RCR3_CHLPE</name>
<dbReference type="RefSeq" id="WP_013712405.1">
    <property type="nucleotide sequence ID" value="NC_015408.1"/>
</dbReference>
<evidence type="ECO:0000313" key="2">
    <source>
        <dbReference type="Proteomes" id="UP000008305"/>
    </source>
</evidence>